<dbReference type="KEGG" id="asl:Aeqsu_1553"/>
<protein>
    <submittedName>
        <fullName evidence="1">Uncharacterized protein</fullName>
    </submittedName>
</protein>
<dbReference type="Proteomes" id="UP000006049">
    <property type="component" value="Chromosome"/>
</dbReference>
<accession>I3YVM0</accession>
<reference evidence="1 2" key="1">
    <citation type="submission" date="2012-06" db="EMBL/GenBank/DDBJ databases">
        <title>The complete genome of Aequorivita sublithincola DSM 14238.</title>
        <authorList>
            <consortium name="US DOE Joint Genome Institute (JGI-PGF)"/>
            <person name="Lucas S."/>
            <person name="Copeland A."/>
            <person name="Lapidus A."/>
            <person name="Goodwin L."/>
            <person name="Pitluck S."/>
            <person name="Peters L."/>
            <person name="Munk A.C.C."/>
            <person name="Kyrpides N."/>
            <person name="Mavromatis K."/>
            <person name="Pagani I."/>
            <person name="Ivanova N."/>
            <person name="Ovchinnikova G."/>
            <person name="Zeytun A."/>
            <person name="Detter J.C."/>
            <person name="Han C."/>
            <person name="Land M."/>
            <person name="Hauser L."/>
            <person name="Markowitz V."/>
            <person name="Cheng J.-F."/>
            <person name="Hugenholtz P."/>
            <person name="Woyke T."/>
            <person name="Wu D."/>
            <person name="Tindall B."/>
            <person name="Faehnrich R."/>
            <person name="Brambilla E."/>
            <person name="Klenk H.-P."/>
            <person name="Eisen J.A."/>
        </authorList>
    </citation>
    <scope>NUCLEOTIDE SEQUENCE [LARGE SCALE GENOMIC DNA]</scope>
    <source>
        <strain evidence="2">DSM 14238 / LMG 21431 / ACAM 643 / 9-3</strain>
    </source>
</reference>
<dbReference type="EMBL" id="CP003280">
    <property type="protein sequence ID" value="AFL81038.1"/>
    <property type="molecule type" value="Genomic_DNA"/>
</dbReference>
<organism evidence="1 2">
    <name type="scientific">Aequorivita sublithincola (strain DSM 14238 / LMG 21431 / ACAM 643 / 9-3)</name>
    <dbReference type="NCBI Taxonomy" id="746697"/>
    <lineage>
        <taxon>Bacteria</taxon>
        <taxon>Pseudomonadati</taxon>
        <taxon>Bacteroidota</taxon>
        <taxon>Flavobacteriia</taxon>
        <taxon>Flavobacteriales</taxon>
        <taxon>Flavobacteriaceae</taxon>
        <taxon>Aequorivita</taxon>
    </lineage>
</organism>
<proteinExistence type="predicted"/>
<evidence type="ECO:0000313" key="2">
    <source>
        <dbReference type="Proteomes" id="UP000006049"/>
    </source>
</evidence>
<dbReference type="AlphaFoldDB" id="I3YVM0"/>
<gene>
    <name evidence="1" type="ordered locus">Aeqsu_1553</name>
</gene>
<sequence length="36" mass="4063">MSNIKMTSLPSTQIMVEPYKFADIKDTIYILGGNQN</sequence>
<dbReference type="HOGENOM" id="CLU_3354113_0_0_10"/>
<keyword evidence="2" id="KW-1185">Reference proteome</keyword>
<name>I3YVM0_AEQSU</name>
<evidence type="ECO:0000313" key="1">
    <source>
        <dbReference type="EMBL" id="AFL81038.1"/>
    </source>
</evidence>
<dbReference type="STRING" id="746697.Aeqsu_1553"/>